<accession>A0A5E4FAR2</accession>
<evidence type="ECO:0000313" key="2">
    <source>
        <dbReference type="EMBL" id="VVA22828.1"/>
    </source>
</evidence>
<feature type="region of interest" description="Disordered" evidence="1">
    <location>
        <begin position="344"/>
        <end position="366"/>
    </location>
</feature>
<dbReference type="Gramene" id="VVA22828">
    <property type="protein sequence ID" value="VVA22828"/>
    <property type="gene ID" value="Prudul26B024181"/>
</dbReference>
<dbReference type="EMBL" id="CABIKO010000064">
    <property type="protein sequence ID" value="VVA22828.1"/>
    <property type="molecule type" value="Genomic_DNA"/>
</dbReference>
<organism evidence="2 3">
    <name type="scientific">Prunus dulcis</name>
    <name type="common">Almond</name>
    <name type="synonym">Amygdalus dulcis</name>
    <dbReference type="NCBI Taxonomy" id="3755"/>
    <lineage>
        <taxon>Eukaryota</taxon>
        <taxon>Viridiplantae</taxon>
        <taxon>Streptophyta</taxon>
        <taxon>Embryophyta</taxon>
        <taxon>Tracheophyta</taxon>
        <taxon>Spermatophyta</taxon>
        <taxon>Magnoliopsida</taxon>
        <taxon>eudicotyledons</taxon>
        <taxon>Gunneridae</taxon>
        <taxon>Pentapetalae</taxon>
        <taxon>rosids</taxon>
        <taxon>fabids</taxon>
        <taxon>Rosales</taxon>
        <taxon>Rosaceae</taxon>
        <taxon>Amygdaloideae</taxon>
        <taxon>Amygdaleae</taxon>
        <taxon>Prunus</taxon>
    </lineage>
</organism>
<dbReference type="InParanoid" id="A0A5E4FAR2"/>
<evidence type="ECO:0000313" key="3">
    <source>
        <dbReference type="Proteomes" id="UP000327085"/>
    </source>
</evidence>
<evidence type="ECO:0000256" key="1">
    <source>
        <dbReference type="SAM" id="MobiDB-lite"/>
    </source>
</evidence>
<gene>
    <name evidence="2" type="ORF">ALMOND_2B024181</name>
</gene>
<reference evidence="3" key="1">
    <citation type="journal article" date="2020" name="Plant J.">
        <title>Transposons played a major role in the diversification between the closely related almond and peach genomes: results from the almond genome sequence.</title>
        <authorList>
            <person name="Alioto T."/>
            <person name="Alexiou K.G."/>
            <person name="Bardil A."/>
            <person name="Barteri F."/>
            <person name="Castanera R."/>
            <person name="Cruz F."/>
            <person name="Dhingra A."/>
            <person name="Duval H."/>
            <person name="Fernandez I Marti A."/>
            <person name="Frias L."/>
            <person name="Galan B."/>
            <person name="Garcia J.L."/>
            <person name="Howad W."/>
            <person name="Gomez-Garrido J."/>
            <person name="Gut M."/>
            <person name="Julca I."/>
            <person name="Morata J."/>
            <person name="Puigdomenech P."/>
            <person name="Ribeca P."/>
            <person name="Rubio Cabetas M.J."/>
            <person name="Vlasova A."/>
            <person name="Wirthensohn M."/>
            <person name="Garcia-Mas J."/>
            <person name="Gabaldon T."/>
            <person name="Casacuberta J.M."/>
            <person name="Arus P."/>
        </authorList>
    </citation>
    <scope>NUCLEOTIDE SEQUENCE [LARGE SCALE GENOMIC DNA]</scope>
    <source>
        <strain evidence="3">cv. Texas</strain>
    </source>
</reference>
<sequence length="366" mass="41423">MIVPQLGEVLCMGSKLLGRGLQWRIGNGDNVRFWKDSWCNDTPLLQQTNLDGIEDVSCTVSAYSKHGWWEIEKLRGVLSDEFIQHIINVPVGCQMLKFGSHLLMHIYREKNYVADRWRSDVDLGLYVFESAPVWMASLLVDHVLGVTRPRPVCAAVAEVQASGVERASRLETDGVDTLSCGYAIRRAHQLPCAHEIAEYRDRGVPIPFDVVHSHWRKLDLINIGNSSHGTTSPGRSQLQRFNMWYEQHDDEKKRQVHMTLEELMNPGSTALIEPKEKLKTKERLRKVDTSTRRLPSAIEIVEAFIALPKNKPKQSLTASLKIKSKKSAIAVPKKRDMVASNSMLSNPKKFNEGATLHYRQPPPSVI</sequence>
<dbReference type="Proteomes" id="UP000327085">
    <property type="component" value="Chromosome 4"/>
</dbReference>
<proteinExistence type="predicted"/>
<dbReference type="AlphaFoldDB" id="A0A5E4FAR2"/>
<protein>
    <submittedName>
        <fullName evidence="2">PREDICTED: FAR1-RELATED SEQUENCE</fullName>
    </submittedName>
</protein>
<name>A0A5E4FAR2_PRUDU</name>